<comment type="subcellular location">
    <subcellularLocation>
        <location evidence="1">Nucleus</location>
    </subcellularLocation>
</comment>
<sequence>MPEGSSDGPPGPQPQVVTQVQELLSMMGVVDYEPRVDHQLLNFLHRYVTDVLLDAETYAEHAGRDGGHVELDDVLLAIQARSTSTFAQPPDQDEIFELAHVVNDKELPRFPANRPGLLIPEDKDCLLAQNYQLNPTA</sequence>
<dbReference type="GO" id="GO:0000124">
    <property type="term" value="C:SAGA complex"/>
    <property type="evidence" value="ECO:0007669"/>
    <property type="project" value="TreeGrafter"/>
</dbReference>
<dbReference type="GO" id="GO:0003713">
    <property type="term" value="F:transcription coactivator activity"/>
    <property type="evidence" value="ECO:0007669"/>
    <property type="project" value="TreeGrafter"/>
</dbReference>
<dbReference type="GO" id="GO:0016251">
    <property type="term" value="F:RNA polymerase II general transcription initiation factor activity"/>
    <property type="evidence" value="ECO:0007669"/>
    <property type="project" value="TreeGrafter"/>
</dbReference>
<keyword evidence="3" id="KW-0805">Transcription regulation</keyword>
<gene>
    <name evidence="6" type="ORF">HaLaN_03141</name>
</gene>
<accession>A0A699YFH5</accession>
<evidence type="ECO:0000256" key="3">
    <source>
        <dbReference type="ARBA" id="ARBA00023015"/>
    </source>
</evidence>
<keyword evidence="7" id="KW-1185">Reference proteome</keyword>
<dbReference type="AlphaFoldDB" id="A0A699YFH5"/>
<evidence type="ECO:0000256" key="5">
    <source>
        <dbReference type="ARBA" id="ARBA00023242"/>
    </source>
</evidence>
<evidence type="ECO:0000313" key="7">
    <source>
        <dbReference type="Proteomes" id="UP000485058"/>
    </source>
</evidence>
<dbReference type="Gene3D" id="1.10.20.10">
    <property type="entry name" value="Histone, subunit A"/>
    <property type="match status" value="1"/>
</dbReference>
<keyword evidence="5" id="KW-0539">Nucleus</keyword>
<evidence type="ECO:0008006" key="8">
    <source>
        <dbReference type="Google" id="ProtNLM"/>
    </source>
</evidence>
<dbReference type="EMBL" id="BLLF01000146">
    <property type="protein sequence ID" value="GFH08211.1"/>
    <property type="molecule type" value="Genomic_DNA"/>
</dbReference>
<keyword evidence="4" id="KW-0804">Transcription</keyword>
<dbReference type="InterPro" id="IPR009072">
    <property type="entry name" value="Histone-fold"/>
</dbReference>
<dbReference type="Proteomes" id="UP000485058">
    <property type="component" value="Unassembled WGS sequence"/>
</dbReference>
<dbReference type="CDD" id="cd07979">
    <property type="entry name" value="HFD_TAF9"/>
    <property type="match status" value="1"/>
</dbReference>
<protein>
    <recommendedName>
        <fullName evidence="8">Transcription initiation factor TFIID subunit 9</fullName>
    </recommendedName>
</protein>
<evidence type="ECO:0000313" key="6">
    <source>
        <dbReference type="EMBL" id="GFH08211.1"/>
    </source>
</evidence>
<dbReference type="GO" id="GO:0046982">
    <property type="term" value="F:protein heterodimerization activity"/>
    <property type="evidence" value="ECO:0007669"/>
    <property type="project" value="InterPro"/>
</dbReference>
<dbReference type="SUPFAM" id="SSF47113">
    <property type="entry name" value="Histone-fold"/>
    <property type="match status" value="1"/>
</dbReference>
<name>A0A699YFH5_HAELA</name>
<dbReference type="PANTHER" id="PTHR48068">
    <property type="entry name" value="TAF9 RNA POLYMERASE II, TATA BOX-BINDING PROTEIN (TBP)-ASSOCIATED FACTOR"/>
    <property type="match status" value="1"/>
</dbReference>
<organism evidence="6 7">
    <name type="scientific">Haematococcus lacustris</name>
    <name type="common">Green alga</name>
    <name type="synonym">Haematococcus pluvialis</name>
    <dbReference type="NCBI Taxonomy" id="44745"/>
    <lineage>
        <taxon>Eukaryota</taxon>
        <taxon>Viridiplantae</taxon>
        <taxon>Chlorophyta</taxon>
        <taxon>core chlorophytes</taxon>
        <taxon>Chlorophyceae</taxon>
        <taxon>CS clade</taxon>
        <taxon>Chlamydomonadales</taxon>
        <taxon>Haematococcaceae</taxon>
        <taxon>Haematococcus</taxon>
    </lineage>
</organism>
<dbReference type="PANTHER" id="PTHR48068:SF4">
    <property type="entry name" value="TATA-BOX BINDING PROTEIN ASSOCIATED FACTOR 9"/>
    <property type="match status" value="1"/>
</dbReference>
<dbReference type="InterPro" id="IPR051431">
    <property type="entry name" value="TFIID_subunit_9"/>
</dbReference>
<evidence type="ECO:0000256" key="4">
    <source>
        <dbReference type="ARBA" id="ARBA00023163"/>
    </source>
</evidence>
<proteinExistence type="inferred from homology"/>
<evidence type="ECO:0000256" key="1">
    <source>
        <dbReference type="ARBA" id="ARBA00004123"/>
    </source>
</evidence>
<evidence type="ECO:0000256" key="2">
    <source>
        <dbReference type="ARBA" id="ARBA00007646"/>
    </source>
</evidence>
<reference evidence="6 7" key="1">
    <citation type="submission" date="2020-02" db="EMBL/GenBank/DDBJ databases">
        <title>Draft genome sequence of Haematococcus lacustris strain NIES-144.</title>
        <authorList>
            <person name="Morimoto D."/>
            <person name="Nakagawa S."/>
            <person name="Yoshida T."/>
            <person name="Sawayama S."/>
        </authorList>
    </citation>
    <scope>NUCLEOTIDE SEQUENCE [LARGE SCALE GENOMIC DNA]</scope>
    <source>
        <strain evidence="6 7">NIES-144</strain>
    </source>
</reference>
<dbReference type="InterPro" id="IPR003162">
    <property type="entry name" value="TFIID-31"/>
</dbReference>
<dbReference type="GO" id="GO:0051123">
    <property type="term" value="P:RNA polymerase II preinitiation complex assembly"/>
    <property type="evidence" value="ECO:0007669"/>
    <property type="project" value="TreeGrafter"/>
</dbReference>
<comment type="similarity">
    <text evidence="2">Belongs to the TAF9 family.</text>
</comment>
<dbReference type="Pfam" id="PF02291">
    <property type="entry name" value="TFIID-31kDa"/>
    <property type="match status" value="1"/>
</dbReference>
<dbReference type="GO" id="GO:0005669">
    <property type="term" value="C:transcription factor TFIID complex"/>
    <property type="evidence" value="ECO:0007669"/>
    <property type="project" value="TreeGrafter"/>
</dbReference>
<comment type="caution">
    <text evidence="6">The sequence shown here is derived from an EMBL/GenBank/DDBJ whole genome shotgun (WGS) entry which is preliminary data.</text>
</comment>